<name>A0AAF0EZ44_9BASI</name>
<accession>A0AAF0EZ44</accession>
<keyword evidence="1" id="KW-0472">Membrane</keyword>
<dbReference type="AlphaFoldDB" id="A0AAF0EZ44"/>
<feature type="transmembrane region" description="Helical" evidence="1">
    <location>
        <begin position="78"/>
        <end position="98"/>
    </location>
</feature>
<dbReference type="Proteomes" id="UP001217754">
    <property type="component" value="Chromosome 1"/>
</dbReference>
<evidence type="ECO:0000313" key="3">
    <source>
        <dbReference type="Proteomes" id="UP001217754"/>
    </source>
</evidence>
<organism evidence="2 3">
    <name type="scientific">Malassezia japonica</name>
    <dbReference type="NCBI Taxonomy" id="223818"/>
    <lineage>
        <taxon>Eukaryota</taxon>
        <taxon>Fungi</taxon>
        <taxon>Dikarya</taxon>
        <taxon>Basidiomycota</taxon>
        <taxon>Ustilaginomycotina</taxon>
        <taxon>Malasseziomycetes</taxon>
        <taxon>Malasseziales</taxon>
        <taxon>Malasseziaceae</taxon>
        <taxon>Malassezia</taxon>
    </lineage>
</organism>
<keyword evidence="1" id="KW-0812">Transmembrane</keyword>
<evidence type="ECO:0000256" key="1">
    <source>
        <dbReference type="SAM" id="Phobius"/>
    </source>
</evidence>
<dbReference type="RefSeq" id="XP_060119996.1">
    <property type="nucleotide sequence ID" value="XM_060264013.1"/>
</dbReference>
<keyword evidence="1" id="KW-1133">Transmembrane helix</keyword>
<dbReference type="GeneID" id="85223689"/>
<dbReference type="EMBL" id="CP119958">
    <property type="protein sequence ID" value="WFD37099.1"/>
    <property type="molecule type" value="Genomic_DNA"/>
</dbReference>
<proteinExistence type="predicted"/>
<sequence length="128" mass="14111">MSASGAAFAPQASSTGAPPAYACAPVDECMPCPEDHLAYPYCRPYNNRQAVQCLASDGALVDGWSACGKFIGAEVRHYGQFVFLNVLLVVAALSVYVWRQVYQTRKFHGMLYHRVHGRQTRRAPAMQN</sequence>
<evidence type="ECO:0000313" key="2">
    <source>
        <dbReference type="EMBL" id="WFD37099.1"/>
    </source>
</evidence>
<protein>
    <submittedName>
        <fullName evidence="2">Uncharacterized protein</fullName>
    </submittedName>
</protein>
<reference evidence="2" key="1">
    <citation type="submission" date="2023-03" db="EMBL/GenBank/DDBJ databases">
        <title>Mating type loci evolution in Malassezia.</title>
        <authorList>
            <person name="Coelho M.A."/>
        </authorList>
    </citation>
    <scope>NUCLEOTIDE SEQUENCE</scope>
    <source>
        <strain evidence="2">CBS 9431</strain>
    </source>
</reference>
<keyword evidence="3" id="KW-1185">Reference proteome</keyword>
<gene>
    <name evidence="2" type="ORF">MJAP1_000040</name>
</gene>